<dbReference type="Proteomes" id="UP000774699">
    <property type="component" value="Unassembled WGS sequence"/>
</dbReference>
<evidence type="ECO:0000313" key="2">
    <source>
        <dbReference type="Proteomes" id="UP000774699"/>
    </source>
</evidence>
<accession>A0A8T4CBG1</accession>
<organism evidence="1 2">
    <name type="scientific">Candidatus Iainarchaeum sp</name>
    <dbReference type="NCBI Taxonomy" id="3101447"/>
    <lineage>
        <taxon>Archaea</taxon>
        <taxon>Candidatus Iainarchaeota</taxon>
        <taxon>Candidatus Iainarchaeia</taxon>
        <taxon>Candidatus Iainarchaeales</taxon>
        <taxon>Candidatus Iainarchaeaceae</taxon>
        <taxon>Candidatus Iainarchaeum</taxon>
    </lineage>
</organism>
<evidence type="ECO:0000313" key="1">
    <source>
        <dbReference type="EMBL" id="MBM3282475.1"/>
    </source>
</evidence>
<sequence>MSLTSFVKVPEVKRGILGYWPKPVFNLEAPMLAPPESKNYSLIGTAFDYLLWFYLKRKYSDASESEWVAEIAMAPEVLFSVSKKFAQRNGLKEREVEESAIAIGAIGIQIIDSVKKGRMHLMETGELTDGFLADILRLSKLDAIYRGGYFPKINDLIQVDPSDVKDLRKLYSIIPSNIFQGEKIALNPNFGDTSLLVGGADADAIIDGCLIDFKTTKFLDLKDEYWVQLVGYAVLSDINSDTNKAFRLNSFALYFSRHGVRWMHQLERFYSDTKYAEFKKWFIKQAKSHFNGSKP</sequence>
<comment type="caution">
    <text evidence="1">The sequence shown here is derived from an EMBL/GenBank/DDBJ whole genome shotgun (WGS) entry which is preliminary data.</text>
</comment>
<reference evidence="1" key="1">
    <citation type="submission" date="2019-03" db="EMBL/GenBank/DDBJ databases">
        <title>Lake Tanganyika Metagenome-Assembled Genomes (MAGs).</title>
        <authorList>
            <person name="Tran P."/>
        </authorList>
    </citation>
    <scope>NUCLEOTIDE SEQUENCE</scope>
    <source>
        <strain evidence="1">M_DeepCast_50m_m2_156</strain>
    </source>
</reference>
<dbReference type="AlphaFoldDB" id="A0A8T4CBG1"/>
<protein>
    <submittedName>
        <fullName evidence="1">Uncharacterized protein</fullName>
    </submittedName>
</protein>
<gene>
    <name evidence="1" type="ORF">FJY86_04020</name>
</gene>
<dbReference type="EMBL" id="VGJJ01000035">
    <property type="protein sequence ID" value="MBM3282475.1"/>
    <property type="molecule type" value="Genomic_DNA"/>
</dbReference>
<name>A0A8T4CBG1_9ARCH</name>
<proteinExistence type="predicted"/>